<dbReference type="SUPFAM" id="SSF55874">
    <property type="entry name" value="ATPase domain of HSP90 chaperone/DNA topoisomerase II/histidine kinase"/>
    <property type="match status" value="1"/>
</dbReference>
<dbReference type="GO" id="GO:0005886">
    <property type="term" value="C:plasma membrane"/>
    <property type="evidence" value="ECO:0007669"/>
    <property type="project" value="TreeGrafter"/>
</dbReference>
<dbReference type="Gene3D" id="3.40.50.2300">
    <property type="match status" value="1"/>
</dbReference>
<dbReference type="Gene3D" id="3.30.565.10">
    <property type="entry name" value="Histidine kinase-like ATPase, C-terminal domain"/>
    <property type="match status" value="1"/>
</dbReference>
<keyword evidence="5" id="KW-0418">Kinase</keyword>
<dbReference type="InterPro" id="IPR011006">
    <property type="entry name" value="CheY-like_superfamily"/>
</dbReference>
<dbReference type="EC" id="2.7.13.3" evidence="2"/>
<keyword evidence="3 6" id="KW-0597">Phosphoprotein</keyword>
<dbReference type="Proteomes" id="UP000261931">
    <property type="component" value="Unassembled WGS sequence"/>
</dbReference>
<dbReference type="FunFam" id="3.30.565.10:FF:000049">
    <property type="entry name" value="Two-component sensor histidine kinase"/>
    <property type="match status" value="1"/>
</dbReference>
<dbReference type="Pfam" id="PF00512">
    <property type="entry name" value="HisKA"/>
    <property type="match status" value="1"/>
</dbReference>
<dbReference type="SUPFAM" id="SSF47384">
    <property type="entry name" value="Homodimeric domain of signal transducing histidine kinase"/>
    <property type="match status" value="1"/>
</dbReference>
<evidence type="ECO:0000313" key="12">
    <source>
        <dbReference type="Proteomes" id="UP000261931"/>
    </source>
</evidence>
<comment type="caution">
    <text evidence="11">The sequence shown here is derived from an EMBL/GenBank/DDBJ whole genome shotgun (WGS) entry which is preliminary data.</text>
</comment>
<dbReference type="Pfam" id="PF00072">
    <property type="entry name" value="Response_reg"/>
    <property type="match status" value="1"/>
</dbReference>
<dbReference type="SMART" id="SM00091">
    <property type="entry name" value="PAS"/>
    <property type="match status" value="2"/>
</dbReference>
<dbReference type="EMBL" id="QVLS01000008">
    <property type="protein sequence ID" value="RFP77854.1"/>
    <property type="molecule type" value="Genomic_DNA"/>
</dbReference>
<organism evidence="11 12">
    <name type="scientific">Hydrogenophaga borbori</name>
    <dbReference type="NCBI Taxonomy" id="2294117"/>
    <lineage>
        <taxon>Bacteria</taxon>
        <taxon>Pseudomonadati</taxon>
        <taxon>Pseudomonadota</taxon>
        <taxon>Betaproteobacteria</taxon>
        <taxon>Burkholderiales</taxon>
        <taxon>Comamonadaceae</taxon>
        <taxon>Hydrogenophaga</taxon>
    </lineage>
</organism>
<dbReference type="SUPFAM" id="SSF55785">
    <property type="entry name" value="PYP-like sensor domain (PAS domain)"/>
    <property type="match status" value="2"/>
</dbReference>
<dbReference type="Pfam" id="PF08448">
    <property type="entry name" value="PAS_4"/>
    <property type="match status" value="1"/>
</dbReference>
<feature type="domain" description="Histidine kinase" evidence="8">
    <location>
        <begin position="387"/>
        <end position="607"/>
    </location>
</feature>
<evidence type="ECO:0000256" key="3">
    <source>
        <dbReference type="ARBA" id="ARBA00022553"/>
    </source>
</evidence>
<comment type="catalytic activity">
    <reaction evidence="1">
        <text>ATP + protein L-histidine = ADP + protein N-phospho-L-histidine.</text>
        <dbReference type="EC" id="2.7.13.3"/>
    </reaction>
</comment>
<dbReference type="InterPro" id="IPR013656">
    <property type="entry name" value="PAS_4"/>
</dbReference>
<dbReference type="InterPro" id="IPR000014">
    <property type="entry name" value="PAS"/>
</dbReference>
<dbReference type="CDD" id="cd00130">
    <property type="entry name" value="PAS"/>
    <property type="match status" value="2"/>
</dbReference>
<dbReference type="Pfam" id="PF02518">
    <property type="entry name" value="HATPase_c"/>
    <property type="match status" value="1"/>
</dbReference>
<dbReference type="Gene3D" id="1.10.287.130">
    <property type="match status" value="1"/>
</dbReference>
<dbReference type="InterPro" id="IPR036890">
    <property type="entry name" value="HATPase_C_sf"/>
</dbReference>
<dbReference type="InterPro" id="IPR035965">
    <property type="entry name" value="PAS-like_dom_sf"/>
</dbReference>
<dbReference type="InterPro" id="IPR005467">
    <property type="entry name" value="His_kinase_dom"/>
</dbReference>
<dbReference type="CDD" id="cd00082">
    <property type="entry name" value="HisKA"/>
    <property type="match status" value="1"/>
</dbReference>
<dbReference type="SMART" id="SM00388">
    <property type="entry name" value="HisKA"/>
    <property type="match status" value="1"/>
</dbReference>
<dbReference type="PROSITE" id="PS50109">
    <property type="entry name" value="HIS_KIN"/>
    <property type="match status" value="1"/>
</dbReference>
<reference evidence="11 12" key="1">
    <citation type="submission" date="2018-08" db="EMBL/GenBank/DDBJ databases">
        <title>Hydrogenophaga sp. LA-38 isolated from sludge.</title>
        <authorList>
            <person name="Im W.-T."/>
        </authorList>
    </citation>
    <scope>NUCLEOTIDE SEQUENCE [LARGE SCALE GENOMIC DNA]</scope>
    <source>
        <strain evidence="11 12">LA-38</strain>
    </source>
</reference>
<dbReference type="InterPro" id="IPR003661">
    <property type="entry name" value="HisK_dim/P_dom"/>
</dbReference>
<evidence type="ECO:0000256" key="1">
    <source>
        <dbReference type="ARBA" id="ARBA00000085"/>
    </source>
</evidence>
<feature type="domain" description="PAS" evidence="10">
    <location>
        <begin position="244"/>
        <end position="291"/>
    </location>
</feature>
<evidence type="ECO:0000259" key="9">
    <source>
        <dbReference type="PROSITE" id="PS50110"/>
    </source>
</evidence>
<dbReference type="InterPro" id="IPR001789">
    <property type="entry name" value="Sig_transdc_resp-reg_receiver"/>
</dbReference>
<evidence type="ECO:0000256" key="5">
    <source>
        <dbReference type="ARBA" id="ARBA00022777"/>
    </source>
</evidence>
<dbReference type="PROSITE" id="PS50112">
    <property type="entry name" value="PAS"/>
    <property type="match status" value="1"/>
</dbReference>
<feature type="region of interest" description="Disordered" evidence="7">
    <location>
        <begin position="610"/>
        <end position="656"/>
    </location>
</feature>
<feature type="compositionally biased region" description="Low complexity" evidence="7">
    <location>
        <begin position="610"/>
        <end position="621"/>
    </location>
</feature>
<sequence>MPPDSAAASWALVPGIGALLSAVGEVLAASPDWQSCMQEAPWGGDWRNGLDHDSRLHLLQALSRARDFTLTLRLWRPAQGVAHYRCAGWWDPVQRAHGCYLVEVTDQEVERQAHDALTGWIRRLFEQLPMQLAYFSAPPKVRCLFANNRFARAMGHDDTSILGRTVADLLTPDERLRLRRAGRSYARSGQDLTFLHRRRRADDEEVLEVSLCADRWPDGRLRGTFVLMTDVTERHRAERALRASRERLSRFLEVSAEGVLFHRDGTITDANPAACQLSGHPHAELVGRTVVSMTPRRHRDRSRVAIGSGADAYFESEIHHANGETIPVELIGRTMEIKGERLRMTVIRDIRDRRQAQARIHTLIEDLRSQKDRAEAADRAKSVFLAAASHDLRQPIHALGLFLTALRAMAQSTCVPSTELAQICRRMQSSLDGLGQLLNMLLDVSRLDANAVQVELAALPLAQLFAELDQEFADLAHEKGLRLHVASSSAWVRTDATVLRRILSNLMANAIRYSPRGRILLGARSRGDRLEIQVWDQGIGIAPEQLEAIFEEFYQIDAAHSRRSQSHGLGLGLSIVKRSARLIDAPLRVCSTPGRGSLFCISVPRAPAHTNTPSLTPTHSPTHAHTHTHPHAHAPSPTEPAQRSERSTAAPAPGARRVLVIDDEEQVLMGMQQLLQVWGHQVWCASSADEAVVLAIAHAHEIDLLLSDYRLGGNMTAVQAIAAVHACLPAPVPTYILTGDTSPQRIQEASELGFPLLHKPVEPDALLAALEA</sequence>
<protein>
    <recommendedName>
        <fullName evidence="2">histidine kinase</fullName>
        <ecNumber evidence="2">2.7.13.3</ecNumber>
    </recommendedName>
</protein>
<dbReference type="PANTHER" id="PTHR43047:SF9">
    <property type="entry name" value="HISTIDINE KINASE"/>
    <property type="match status" value="1"/>
</dbReference>
<feature type="modified residue" description="4-aspartylphosphate" evidence="6">
    <location>
        <position position="708"/>
    </location>
</feature>
<keyword evidence="12" id="KW-1185">Reference proteome</keyword>
<keyword evidence="4" id="KW-0808">Transferase</keyword>
<dbReference type="RefSeq" id="WP_116959662.1">
    <property type="nucleotide sequence ID" value="NZ_QVLS01000008.1"/>
</dbReference>
<evidence type="ECO:0000259" key="10">
    <source>
        <dbReference type="PROSITE" id="PS50112"/>
    </source>
</evidence>
<dbReference type="GO" id="GO:0009927">
    <property type="term" value="F:histidine phosphotransfer kinase activity"/>
    <property type="evidence" value="ECO:0007669"/>
    <property type="project" value="TreeGrafter"/>
</dbReference>
<accession>A0A372EHC7</accession>
<feature type="compositionally biased region" description="Basic residues" evidence="7">
    <location>
        <begin position="622"/>
        <end position="632"/>
    </location>
</feature>
<name>A0A372EHC7_9BURK</name>
<evidence type="ECO:0000256" key="7">
    <source>
        <dbReference type="SAM" id="MobiDB-lite"/>
    </source>
</evidence>
<gene>
    <name evidence="11" type="ORF">DY262_13960</name>
</gene>
<dbReference type="SMART" id="SM00387">
    <property type="entry name" value="HATPase_c"/>
    <property type="match status" value="1"/>
</dbReference>
<evidence type="ECO:0000256" key="2">
    <source>
        <dbReference type="ARBA" id="ARBA00012438"/>
    </source>
</evidence>
<dbReference type="PRINTS" id="PR00344">
    <property type="entry name" value="BCTRLSENSOR"/>
</dbReference>
<dbReference type="SMART" id="SM00448">
    <property type="entry name" value="REC"/>
    <property type="match status" value="1"/>
</dbReference>
<dbReference type="Pfam" id="PF13426">
    <property type="entry name" value="PAS_9"/>
    <property type="match status" value="1"/>
</dbReference>
<dbReference type="PROSITE" id="PS50110">
    <property type="entry name" value="RESPONSE_REGULATORY"/>
    <property type="match status" value="1"/>
</dbReference>
<proteinExistence type="predicted"/>
<evidence type="ECO:0000256" key="4">
    <source>
        <dbReference type="ARBA" id="ARBA00022679"/>
    </source>
</evidence>
<dbReference type="InterPro" id="IPR004358">
    <property type="entry name" value="Sig_transdc_His_kin-like_C"/>
</dbReference>
<dbReference type="InterPro" id="IPR036097">
    <property type="entry name" value="HisK_dim/P_sf"/>
</dbReference>
<evidence type="ECO:0000259" key="8">
    <source>
        <dbReference type="PROSITE" id="PS50109"/>
    </source>
</evidence>
<evidence type="ECO:0000313" key="11">
    <source>
        <dbReference type="EMBL" id="RFP77854.1"/>
    </source>
</evidence>
<dbReference type="AlphaFoldDB" id="A0A372EHC7"/>
<dbReference type="InterPro" id="IPR003594">
    <property type="entry name" value="HATPase_dom"/>
</dbReference>
<evidence type="ECO:0000256" key="6">
    <source>
        <dbReference type="PROSITE-ProRule" id="PRU00169"/>
    </source>
</evidence>
<dbReference type="SUPFAM" id="SSF52172">
    <property type="entry name" value="CheY-like"/>
    <property type="match status" value="1"/>
</dbReference>
<dbReference type="CDD" id="cd00156">
    <property type="entry name" value="REC"/>
    <property type="match status" value="1"/>
</dbReference>
<dbReference type="NCBIfam" id="TIGR00229">
    <property type="entry name" value="sensory_box"/>
    <property type="match status" value="2"/>
</dbReference>
<feature type="domain" description="Response regulatory" evidence="9">
    <location>
        <begin position="657"/>
        <end position="772"/>
    </location>
</feature>
<dbReference type="PANTHER" id="PTHR43047">
    <property type="entry name" value="TWO-COMPONENT HISTIDINE PROTEIN KINASE"/>
    <property type="match status" value="1"/>
</dbReference>
<dbReference type="Gene3D" id="3.30.450.20">
    <property type="entry name" value="PAS domain"/>
    <property type="match status" value="2"/>
</dbReference>
<dbReference type="GO" id="GO:0000155">
    <property type="term" value="F:phosphorelay sensor kinase activity"/>
    <property type="evidence" value="ECO:0007669"/>
    <property type="project" value="InterPro"/>
</dbReference>